<evidence type="ECO:0000313" key="3">
    <source>
        <dbReference type="Proteomes" id="UP001044222"/>
    </source>
</evidence>
<accession>A0A9D3RZC0</accession>
<sequence>MACGSASEDDAVQAAAVTQPAEENADLPVRPRPSGLVPRRFAGGRGQERDGLGVSLTRTAFPDERLRRGPRRIVGRRRENRRRGFGSRRHLCPEAVLCLRLSPSSVLMVPAHL</sequence>
<proteinExistence type="predicted"/>
<dbReference type="EMBL" id="JAFIRN010000005">
    <property type="protein sequence ID" value="KAG5848835.1"/>
    <property type="molecule type" value="Genomic_DNA"/>
</dbReference>
<gene>
    <name evidence="2" type="ORF">ANANG_G00103640</name>
</gene>
<reference evidence="2" key="1">
    <citation type="submission" date="2021-01" db="EMBL/GenBank/DDBJ databases">
        <title>A chromosome-scale assembly of European eel, Anguilla anguilla.</title>
        <authorList>
            <person name="Henkel C."/>
            <person name="Jong-Raadsen S.A."/>
            <person name="Dufour S."/>
            <person name="Weltzien F.-A."/>
            <person name="Palstra A.P."/>
            <person name="Pelster B."/>
            <person name="Spaink H.P."/>
            <person name="Van Den Thillart G.E."/>
            <person name="Jansen H."/>
            <person name="Zahm M."/>
            <person name="Klopp C."/>
            <person name="Cedric C."/>
            <person name="Louis A."/>
            <person name="Berthelot C."/>
            <person name="Parey E."/>
            <person name="Roest Crollius H."/>
            <person name="Montfort J."/>
            <person name="Robinson-Rechavi M."/>
            <person name="Bucao C."/>
            <person name="Bouchez O."/>
            <person name="Gislard M."/>
            <person name="Lluch J."/>
            <person name="Milhes M."/>
            <person name="Lampietro C."/>
            <person name="Lopez Roques C."/>
            <person name="Donnadieu C."/>
            <person name="Braasch I."/>
            <person name="Desvignes T."/>
            <person name="Postlethwait J."/>
            <person name="Bobe J."/>
            <person name="Guiguen Y."/>
            <person name="Dirks R."/>
        </authorList>
    </citation>
    <scope>NUCLEOTIDE SEQUENCE</scope>
    <source>
        <strain evidence="2">Tag_6206</strain>
        <tissue evidence="2">Liver</tissue>
    </source>
</reference>
<dbReference type="Proteomes" id="UP001044222">
    <property type="component" value="Unassembled WGS sequence"/>
</dbReference>
<evidence type="ECO:0000313" key="2">
    <source>
        <dbReference type="EMBL" id="KAG5848835.1"/>
    </source>
</evidence>
<comment type="caution">
    <text evidence="2">The sequence shown here is derived from an EMBL/GenBank/DDBJ whole genome shotgun (WGS) entry which is preliminary data.</text>
</comment>
<organism evidence="2 3">
    <name type="scientific">Anguilla anguilla</name>
    <name type="common">European freshwater eel</name>
    <name type="synonym">Muraena anguilla</name>
    <dbReference type="NCBI Taxonomy" id="7936"/>
    <lineage>
        <taxon>Eukaryota</taxon>
        <taxon>Metazoa</taxon>
        <taxon>Chordata</taxon>
        <taxon>Craniata</taxon>
        <taxon>Vertebrata</taxon>
        <taxon>Euteleostomi</taxon>
        <taxon>Actinopterygii</taxon>
        <taxon>Neopterygii</taxon>
        <taxon>Teleostei</taxon>
        <taxon>Anguilliformes</taxon>
        <taxon>Anguillidae</taxon>
        <taxon>Anguilla</taxon>
    </lineage>
</organism>
<keyword evidence="3" id="KW-1185">Reference proteome</keyword>
<evidence type="ECO:0000256" key="1">
    <source>
        <dbReference type="SAM" id="MobiDB-lite"/>
    </source>
</evidence>
<dbReference type="AlphaFoldDB" id="A0A9D3RZC0"/>
<feature type="region of interest" description="Disordered" evidence="1">
    <location>
        <begin position="1"/>
        <end position="52"/>
    </location>
</feature>
<protein>
    <submittedName>
        <fullName evidence="2">Uncharacterized protein</fullName>
    </submittedName>
</protein>
<name>A0A9D3RZC0_ANGAN</name>